<organism evidence="2">
    <name type="scientific">uncultured marine thaumarchaeote SAT1000_40_A08</name>
    <dbReference type="NCBI Taxonomy" id="1456408"/>
    <lineage>
        <taxon>Archaea</taxon>
        <taxon>Nitrososphaerota</taxon>
        <taxon>environmental samples</taxon>
    </lineage>
</organism>
<feature type="transmembrane region" description="Helical" evidence="1">
    <location>
        <begin position="29"/>
        <end position="57"/>
    </location>
</feature>
<protein>
    <submittedName>
        <fullName evidence="2">Uncharacterized protein</fullName>
    </submittedName>
</protein>
<sequence length="141" mass="15794">MEKKFHLLLFNINKLWNKNAKILTNLYKVFLLIFFIMINYKGYLVFLFASLAVSIGLQLVLPFPYGLGAALAIFIVFPLILRKRMMSRMRGSSGSGSGFSFGGLFGQGQGTGVRYACLTCNHRFKGGDCPRCGSKMKRADF</sequence>
<reference evidence="2" key="1">
    <citation type="journal article" date="2014" name="Genome Biol. Evol.">
        <title>Pangenome evidence for extensive interdomain horizontal transfer affecting lineage core and shell genes in uncultured planktonic thaumarchaeota and euryarchaeota.</title>
        <authorList>
            <person name="Deschamps P."/>
            <person name="Zivanovic Y."/>
            <person name="Moreira D."/>
            <person name="Rodriguez-Valera F."/>
            <person name="Lopez-Garcia P."/>
        </authorList>
    </citation>
    <scope>NUCLEOTIDE SEQUENCE</scope>
</reference>
<name>A0A075IAI3_9ARCH</name>
<evidence type="ECO:0000256" key="1">
    <source>
        <dbReference type="SAM" id="Phobius"/>
    </source>
</evidence>
<dbReference type="AlphaFoldDB" id="A0A075IAI3"/>
<keyword evidence="1" id="KW-0472">Membrane</keyword>
<accession>A0A075IAI3</accession>
<evidence type="ECO:0000313" key="2">
    <source>
        <dbReference type="EMBL" id="AIF24795.1"/>
    </source>
</evidence>
<keyword evidence="1" id="KW-1133">Transmembrane helix</keyword>
<proteinExistence type="predicted"/>
<keyword evidence="1" id="KW-0812">Transmembrane</keyword>
<feature type="transmembrane region" description="Helical" evidence="1">
    <location>
        <begin position="63"/>
        <end position="81"/>
    </location>
</feature>
<dbReference type="EMBL" id="KF901272">
    <property type="protein sequence ID" value="AIF24795.1"/>
    <property type="molecule type" value="Genomic_DNA"/>
</dbReference>